<evidence type="ECO:0000313" key="8">
    <source>
        <dbReference type="EMBL" id="PKD28270.1"/>
    </source>
</evidence>
<dbReference type="InterPro" id="IPR005835">
    <property type="entry name" value="NTP_transferase_dom"/>
</dbReference>
<dbReference type="EC" id="2.7.7.9" evidence="2 6"/>
<protein>
    <recommendedName>
        <fullName evidence="2 6">UTP--glucose-1-phosphate uridylyltransferase</fullName>
        <ecNumber evidence="2 6">2.7.7.9</ecNumber>
    </recommendedName>
    <alternativeName>
        <fullName evidence="6">UDP-glucose pyrophosphorylase</fullName>
    </alternativeName>
</protein>
<evidence type="ECO:0000256" key="1">
    <source>
        <dbReference type="ARBA" id="ARBA00006890"/>
    </source>
</evidence>
<keyword evidence="3 6" id="KW-0808">Transferase</keyword>
<dbReference type="GO" id="GO:0003983">
    <property type="term" value="F:UTP:glucose-1-phosphate uridylyltransferase activity"/>
    <property type="evidence" value="ECO:0007669"/>
    <property type="project" value="UniProtKB-EC"/>
</dbReference>
<evidence type="ECO:0000313" key="9">
    <source>
        <dbReference type="Proteomes" id="UP000233425"/>
    </source>
</evidence>
<dbReference type="AlphaFoldDB" id="A0A2N0UMR1"/>
<dbReference type="EMBL" id="NNSR01000063">
    <property type="protein sequence ID" value="PKD28270.1"/>
    <property type="molecule type" value="Genomic_DNA"/>
</dbReference>
<evidence type="ECO:0000256" key="3">
    <source>
        <dbReference type="ARBA" id="ARBA00022679"/>
    </source>
</evidence>
<reference evidence="8" key="1">
    <citation type="journal article" date="2018" name="Environ. Microbiol.">
        <title>Sporulation capability and amylosome conservation among diverse human colonic and rumen isolates of the keystone starch-degrader Ruminococcus bromii.</title>
        <authorList>
            <person name="Mukhopadhya I."/>
            <person name="Morais S."/>
            <person name="Laverde-Gomez J."/>
            <person name="Sheridan P.O."/>
            <person name="Walker A.W."/>
            <person name="Kelly W."/>
            <person name="Klieve A.V."/>
            <person name="Ouwerkerk D."/>
            <person name="Duncan S.H."/>
            <person name="Louis P."/>
            <person name="Koropatkin N."/>
            <person name="Cockburn D."/>
            <person name="Kibler R."/>
            <person name="Cooper P.J."/>
            <person name="Sandoval C."/>
            <person name="Crost E."/>
            <person name="Juge N."/>
            <person name="Bayer E.A."/>
            <person name="Flint H.J."/>
        </authorList>
    </citation>
    <scope>NUCLEOTIDE SEQUENCE [LARGE SCALE GENOMIC DNA]</scope>
    <source>
        <strain evidence="8">ATCC 27255</strain>
    </source>
</reference>
<dbReference type="PANTHER" id="PTHR43197:SF1">
    <property type="entry name" value="UTP--GLUCOSE-1-PHOSPHATE URIDYLYLTRANSFERASE"/>
    <property type="match status" value="1"/>
</dbReference>
<keyword evidence="9" id="KW-1185">Reference proteome</keyword>
<organism evidence="8 9">
    <name type="scientific">Ruminococcus bromii</name>
    <dbReference type="NCBI Taxonomy" id="40518"/>
    <lineage>
        <taxon>Bacteria</taxon>
        <taxon>Bacillati</taxon>
        <taxon>Bacillota</taxon>
        <taxon>Clostridia</taxon>
        <taxon>Eubacteriales</taxon>
        <taxon>Oscillospiraceae</taxon>
        <taxon>Ruminococcus</taxon>
    </lineage>
</organism>
<dbReference type="Gene3D" id="3.90.550.10">
    <property type="entry name" value="Spore Coat Polysaccharide Biosynthesis Protein SpsA, Chain A"/>
    <property type="match status" value="1"/>
</dbReference>
<dbReference type="Proteomes" id="UP000233425">
    <property type="component" value="Unassembled WGS sequence"/>
</dbReference>
<evidence type="ECO:0000256" key="2">
    <source>
        <dbReference type="ARBA" id="ARBA00012415"/>
    </source>
</evidence>
<dbReference type="GO" id="GO:0006011">
    <property type="term" value="P:UDP-alpha-D-glucose metabolic process"/>
    <property type="evidence" value="ECO:0007669"/>
    <property type="project" value="InterPro"/>
</dbReference>
<dbReference type="InterPro" id="IPR029044">
    <property type="entry name" value="Nucleotide-diphossugar_trans"/>
</dbReference>
<comment type="similarity">
    <text evidence="1 6">Belongs to the UDPGP type 2 family.</text>
</comment>
<evidence type="ECO:0000256" key="4">
    <source>
        <dbReference type="ARBA" id="ARBA00022695"/>
    </source>
</evidence>
<dbReference type="PANTHER" id="PTHR43197">
    <property type="entry name" value="UTP--GLUCOSE-1-PHOSPHATE URIDYLYLTRANSFERASE"/>
    <property type="match status" value="1"/>
</dbReference>
<evidence type="ECO:0000256" key="6">
    <source>
        <dbReference type="RuleBase" id="RU361259"/>
    </source>
</evidence>
<name>A0A2N0UMR1_9FIRM</name>
<comment type="catalytic activity">
    <reaction evidence="5 6">
        <text>alpha-D-glucose 1-phosphate + UTP + H(+) = UDP-alpha-D-glucose + diphosphate</text>
        <dbReference type="Rhea" id="RHEA:19889"/>
        <dbReference type="ChEBI" id="CHEBI:15378"/>
        <dbReference type="ChEBI" id="CHEBI:33019"/>
        <dbReference type="ChEBI" id="CHEBI:46398"/>
        <dbReference type="ChEBI" id="CHEBI:58601"/>
        <dbReference type="ChEBI" id="CHEBI:58885"/>
        <dbReference type="EC" id="2.7.7.9"/>
    </reaction>
</comment>
<dbReference type="RefSeq" id="WP_101029307.1">
    <property type="nucleotide sequence ID" value="NZ_CABMMZ010000063.1"/>
</dbReference>
<dbReference type="SUPFAM" id="SSF53448">
    <property type="entry name" value="Nucleotide-diphospho-sugar transferases"/>
    <property type="match status" value="1"/>
</dbReference>
<dbReference type="InterPro" id="IPR005771">
    <property type="entry name" value="GalU_uridylyltTrfase_bac/arc"/>
</dbReference>
<evidence type="ECO:0000256" key="5">
    <source>
        <dbReference type="ARBA" id="ARBA00048128"/>
    </source>
</evidence>
<proteinExistence type="inferred from homology"/>
<dbReference type="Pfam" id="PF00483">
    <property type="entry name" value="NTP_transferase"/>
    <property type="match status" value="1"/>
</dbReference>
<keyword evidence="4 6" id="KW-0548">Nucleotidyltransferase</keyword>
<evidence type="ECO:0000259" key="7">
    <source>
        <dbReference type="Pfam" id="PF00483"/>
    </source>
</evidence>
<comment type="caution">
    <text evidence="8">The sequence shown here is derived from an EMBL/GenBank/DDBJ whole genome shotgun (WGS) entry which is preliminary data.</text>
</comment>
<gene>
    <name evidence="8" type="primary">gtaB</name>
    <name evidence="8" type="ORF">RBATCC27255_01324</name>
</gene>
<sequence length="290" mass="31991">MHITKAVIPAAGLGTRVLPATKNMPKEMYPIVDKPTIQFIVEEAVAAGITDILIITNRGKGLMEDHFDASPELESLLEKSGKTELLETVRNISNLANISFIRQKEMKGLGHAVLKAKSFVGNEPFAVMYGDGVITGKVPAIKQLIDHYGEYGEGVVGVKKVDAKDIHKYGSLKVEHMHDNVFACTDMKEKPQTPEEVLSLYSILDRCVLPAEIFEILENTKPGIGGEIQLTDAMREIAITKGMTAVEFEGKRYDMGNKFGILQAQIEIGLEHPETKDLLKDYIKNLAKTL</sequence>
<feature type="domain" description="Nucleotidyl transferase" evidence="7">
    <location>
        <begin position="5"/>
        <end position="265"/>
    </location>
</feature>
<accession>A0A2N0UMR1</accession>
<dbReference type="NCBIfam" id="TIGR01099">
    <property type="entry name" value="galU"/>
    <property type="match status" value="1"/>
</dbReference>
<dbReference type="CDD" id="cd02541">
    <property type="entry name" value="UGPase_prokaryotic"/>
    <property type="match status" value="1"/>
</dbReference>